<organism evidence="1 2">
    <name type="scientific">Avena sativa</name>
    <name type="common">Oat</name>
    <dbReference type="NCBI Taxonomy" id="4498"/>
    <lineage>
        <taxon>Eukaryota</taxon>
        <taxon>Viridiplantae</taxon>
        <taxon>Streptophyta</taxon>
        <taxon>Embryophyta</taxon>
        <taxon>Tracheophyta</taxon>
        <taxon>Spermatophyta</taxon>
        <taxon>Magnoliopsida</taxon>
        <taxon>Liliopsida</taxon>
        <taxon>Poales</taxon>
        <taxon>Poaceae</taxon>
        <taxon>BOP clade</taxon>
        <taxon>Pooideae</taxon>
        <taxon>Poodae</taxon>
        <taxon>Poeae</taxon>
        <taxon>Poeae Chloroplast Group 1 (Aveneae type)</taxon>
        <taxon>Aveninae</taxon>
        <taxon>Avena</taxon>
    </lineage>
</organism>
<evidence type="ECO:0000313" key="1">
    <source>
        <dbReference type="EnsemblPlants" id="AVESA.00010b.r2.1AG0032840.1.CDS"/>
    </source>
</evidence>
<evidence type="ECO:0000313" key="2">
    <source>
        <dbReference type="Proteomes" id="UP001732700"/>
    </source>
</evidence>
<reference evidence="1" key="1">
    <citation type="submission" date="2021-05" db="EMBL/GenBank/DDBJ databases">
        <authorList>
            <person name="Scholz U."/>
            <person name="Mascher M."/>
            <person name="Fiebig A."/>
        </authorList>
    </citation>
    <scope>NUCLEOTIDE SEQUENCE [LARGE SCALE GENOMIC DNA]</scope>
</reference>
<keyword evidence="2" id="KW-1185">Reference proteome</keyword>
<dbReference type="EnsemblPlants" id="AVESA.00010b.r2.1AG0032840.1">
    <property type="protein sequence ID" value="AVESA.00010b.r2.1AG0032840.1.CDS"/>
    <property type="gene ID" value="AVESA.00010b.r2.1AG0032840"/>
</dbReference>
<accession>A0ACD5TD36</accession>
<sequence length="572" mass="65005">MAAVTGDEDDEAMFSAEEDLGDEDDDEECRICRLPAEAARPLRHPCACRGSIRFVHDDCQLQWIAARHNHRCEVCKRDISVKLIYAADAPSRLPVYEFMAGLPCKLVGLLLPLGFLVFAVCVMPEFFIHLTNRWAWRLALATSFGQVHYLLSLRLSAASVVALFALLVALEHWIDLFDVAPFARWVDRLETQFWEYEGFDDGHQILALYAIEVFLMVVIFDLGLACILGFLPFSLGRVIIWCISSDFRYGDEVKADTSRVSIFLMGYGFIISAAVISAMLNTFGQYLRGKRLTVAIFIRRLPELFPLDNTHPAKGVSFCQAPRNYADSICRVFLLRFLMSESDMLLYVEWLVKKICLLSLLDLASYQLLIIVASRDSFAYMTRGRAGLVALNRHVVKFLWVVIVPLLMGSLVDLLLIPLLAGPDDDVSVFYIWYMGFVLLRVWLYLVHSTRDTPFLAYFIDERWSPKIARFKQDYLSGAISPCRFFKDIFMPMATKLLAALGVPYVLAKGIFPRFGYSDAVNSAVCRFAWLGILGTCALCYIAKVLCVELHHSIRDDRYLIGKKVEDCHQQM</sequence>
<dbReference type="Proteomes" id="UP001732700">
    <property type="component" value="Chromosome 1A"/>
</dbReference>
<name>A0ACD5TD36_AVESA</name>
<reference evidence="1" key="2">
    <citation type="submission" date="2025-09" db="UniProtKB">
        <authorList>
            <consortium name="EnsemblPlants"/>
        </authorList>
    </citation>
    <scope>IDENTIFICATION</scope>
</reference>
<proteinExistence type="predicted"/>
<protein>
    <submittedName>
        <fullName evidence="1">Uncharacterized protein</fullName>
    </submittedName>
</protein>